<dbReference type="Gene3D" id="3.20.20.370">
    <property type="entry name" value="Glycoside hydrolase/deacetylase"/>
    <property type="match status" value="1"/>
</dbReference>
<dbReference type="EMBL" id="CP012700">
    <property type="protein sequence ID" value="ALH79060.1"/>
    <property type="molecule type" value="Genomic_DNA"/>
</dbReference>
<evidence type="ECO:0000313" key="2">
    <source>
        <dbReference type="Proteomes" id="UP000058074"/>
    </source>
</evidence>
<reference evidence="1 2" key="1">
    <citation type="journal article" date="2015" name="Genome Announc.">
        <title>Complete Genome Sequence of Polypropylene Glycol- and Polyethylene Glycol-Degrading Sphingopyxis macrogoltabida Strain EY-1.</title>
        <authorList>
            <person name="Ohtsubo Y."/>
            <person name="Nagata Y."/>
            <person name="Numata M."/>
            <person name="Tsuchikane K."/>
            <person name="Hosoyama A."/>
            <person name="Yamazoe A."/>
            <person name="Tsuda M."/>
            <person name="Fujita N."/>
            <person name="Kawai F."/>
        </authorList>
    </citation>
    <scope>NUCLEOTIDE SEQUENCE [LARGE SCALE GENOMIC DNA]</scope>
    <source>
        <strain evidence="1 2">EY-1</strain>
    </source>
</reference>
<dbReference type="GO" id="GO:0005975">
    <property type="term" value="P:carbohydrate metabolic process"/>
    <property type="evidence" value="ECO:0007669"/>
    <property type="project" value="InterPro"/>
</dbReference>
<evidence type="ECO:0000313" key="1">
    <source>
        <dbReference type="EMBL" id="ALH79060.1"/>
    </source>
</evidence>
<dbReference type="AlphaFoldDB" id="A0A0N9UT60"/>
<dbReference type="OrthoDB" id="7419255at2"/>
<dbReference type="RefSeq" id="WP_054586565.1">
    <property type="nucleotide sequence ID" value="NZ_CP012700.1"/>
</dbReference>
<dbReference type="PATRIC" id="fig|33050.5.peg.274"/>
<dbReference type="CDD" id="cd10933">
    <property type="entry name" value="CE4_u9"/>
    <property type="match status" value="1"/>
</dbReference>
<sequence>MTRAIISFDTELSARLYQRGADARANFESSILGRCRDGDFGIHFQMDMLDRHGLTGVYFVDPMPALVYGPEIIDAIVQPIVRRGHEVQLHIHTEWLKFATFNPAGHLTGRNIGDFPLAAQKKLIGFARDILVGAGAPRPTAFRAGNFGANDDTLRALAALGFRFDSSFNGAYLGHGCAISLDAGNLGMREHLGVVEVPVSGLMDRANSFRPAQLCAMSEQEMRDALDHSAASGAIQFSAFSHSFELLSRDREVANHLAIARMEALCRAVANDARVASGGFATLPAPPPRPRQIGVAAPKPLRTLRRKIEQGVGHLAHEVRYVRDVVSVTLNSSRWGKILGGILLAVA</sequence>
<dbReference type="KEGG" id="smag:AN936_01315"/>
<organism evidence="1 2">
    <name type="scientific">Sphingopyxis macrogoltabida</name>
    <name type="common">Sphingomonas macrogoltabidus</name>
    <dbReference type="NCBI Taxonomy" id="33050"/>
    <lineage>
        <taxon>Bacteria</taxon>
        <taxon>Pseudomonadati</taxon>
        <taxon>Pseudomonadota</taxon>
        <taxon>Alphaproteobacteria</taxon>
        <taxon>Sphingomonadales</taxon>
        <taxon>Sphingomonadaceae</taxon>
        <taxon>Sphingopyxis</taxon>
    </lineage>
</organism>
<dbReference type="Proteomes" id="UP000058074">
    <property type="component" value="Chromosome"/>
</dbReference>
<evidence type="ECO:0008006" key="3">
    <source>
        <dbReference type="Google" id="ProtNLM"/>
    </source>
</evidence>
<protein>
    <recommendedName>
        <fullName evidence="3">Polysaccharide deacetylase</fullName>
    </recommendedName>
</protein>
<gene>
    <name evidence="1" type="ORF">AN936_01315</name>
</gene>
<dbReference type="SUPFAM" id="SSF88713">
    <property type="entry name" value="Glycoside hydrolase/deacetylase"/>
    <property type="match status" value="1"/>
</dbReference>
<accession>A0A0N9UT60</accession>
<name>A0A0N9UT60_SPHMC</name>
<proteinExistence type="predicted"/>
<dbReference type="InterPro" id="IPR011330">
    <property type="entry name" value="Glyco_hydro/deAcase_b/a-brl"/>
</dbReference>